<dbReference type="Pfam" id="PF24419">
    <property type="entry name" value="Cupin_NOL9"/>
    <property type="match status" value="1"/>
</dbReference>
<reference evidence="4" key="1">
    <citation type="submission" date="2025-08" db="UniProtKB">
        <authorList>
            <consortium name="RefSeq"/>
        </authorList>
    </citation>
    <scope>IDENTIFICATION</scope>
    <source>
        <tissue evidence="4">Skeletal muscle</tissue>
    </source>
</reference>
<gene>
    <name evidence="4" type="primary">LOC106537626</name>
</gene>
<evidence type="ECO:0000256" key="1">
    <source>
        <dbReference type="SAM" id="MobiDB-lite"/>
    </source>
</evidence>
<feature type="region of interest" description="Disordered" evidence="1">
    <location>
        <begin position="1"/>
        <end position="34"/>
    </location>
</feature>
<dbReference type="AlphaFoldDB" id="A0A6I9XRF2"/>
<dbReference type="OrthoDB" id="2405412at2759"/>
<feature type="compositionally biased region" description="Basic residues" evidence="1">
    <location>
        <begin position="1"/>
        <end position="12"/>
    </location>
</feature>
<dbReference type="GeneID" id="106537626"/>
<dbReference type="RefSeq" id="XP_013907285.1">
    <property type="nucleotide sequence ID" value="XM_014051810.1"/>
</dbReference>
<feature type="domain" description="NOL9 N-terminal" evidence="2">
    <location>
        <begin position="41"/>
        <end position="173"/>
    </location>
</feature>
<evidence type="ECO:0000313" key="3">
    <source>
        <dbReference type="Proteomes" id="UP000504617"/>
    </source>
</evidence>
<dbReference type="InterPro" id="IPR057573">
    <property type="entry name" value="NOL9_N"/>
</dbReference>
<name>A0A6I9XRF2_9SAUR</name>
<evidence type="ECO:0000313" key="4">
    <source>
        <dbReference type="RefSeq" id="XP_013907285.1"/>
    </source>
</evidence>
<keyword evidence="3" id="KW-1185">Reference proteome</keyword>
<dbReference type="KEGG" id="tsr:106537626"/>
<evidence type="ECO:0000259" key="2">
    <source>
        <dbReference type="Pfam" id="PF24419"/>
    </source>
</evidence>
<sequence>MASRRRRRRLAGPKRLQNGAPRRETPPPPELPAEPATLTVAKTRKGRAVVLLPAEQNLTFTGKCRLTCLHGSVQVLGFTIAAGQPPYDLYSPHTYCALTIEAAAGIQDPEKSEKEVKLEAKALLRAHFVPQEARGRLLRSFRPGCSIFLLEPLETAETKFILSHSEFAQIFRAKVSPVAA</sequence>
<dbReference type="Proteomes" id="UP000504617">
    <property type="component" value="Unplaced"/>
</dbReference>
<organism evidence="3 4">
    <name type="scientific">Thamnophis sirtalis</name>
    <dbReference type="NCBI Taxonomy" id="35019"/>
    <lineage>
        <taxon>Eukaryota</taxon>
        <taxon>Metazoa</taxon>
        <taxon>Chordata</taxon>
        <taxon>Craniata</taxon>
        <taxon>Vertebrata</taxon>
        <taxon>Euteleostomi</taxon>
        <taxon>Lepidosauria</taxon>
        <taxon>Squamata</taxon>
        <taxon>Bifurcata</taxon>
        <taxon>Unidentata</taxon>
        <taxon>Episquamata</taxon>
        <taxon>Toxicofera</taxon>
        <taxon>Serpentes</taxon>
        <taxon>Colubroidea</taxon>
        <taxon>Colubridae</taxon>
        <taxon>Natricinae</taxon>
        <taxon>Thamnophis</taxon>
    </lineage>
</organism>
<proteinExistence type="predicted"/>
<accession>A0A6I9XRF2</accession>
<protein>
    <submittedName>
        <fullName evidence="4">Polynucleotide 5'-hydroxyl-kinase NOL9-like</fullName>
    </submittedName>
</protein>